<accession>A0AAV4GQX5</accession>
<feature type="chain" id="PRO_5043898730" evidence="2">
    <location>
        <begin position="23"/>
        <end position="326"/>
    </location>
</feature>
<dbReference type="GO" id="GO:0016020">
    <property type="term" value="C:membrane"/>
    <property type="evidence" value="ECO:0007669"/>
    <property type="project" value="TreeGrafter"/>
</dbReference>
<dbReference type="AlphaFoldDB" id="A0AAV4GQX5"/>
<keyword evidence="2" id="KW-0732">Signal</keyword>
<dbReference type="PANTHER" id="PTHR45828">
    <property type="entry name" value="CYTOCHROME B561/FERRIC REDUCTASE TRANSMEMBRANE"/>
    <property type="match status" value="1"/>
</dbReference>
<dbReference type="EMBL" id="BMAT01005104">
    <property type="protein sequence ID" value="GFR87654.1"/>
    <property type="molecule type" value="Genomic_DNA"/>
</dbReference>
<keyword evidence="1" id="KW-1133">Transmembrane helix</keyword>
<dbReference type="PROSITE" id="PS51019">
    <property type="entry name" value="REELIN"/>
    <property type="match status" value="1"/>
</dbReference>
<evidence type="ECO:0000259" key="3">
    <source>
        <dbReference type="PROSITE" id="PS51019"/>
    </source>
</evidence>
<dbReference type="Proteomes" id="UP000762676">
    <property type="component" value="Unassembled WGS sequence"/>
</dbReference>
<gene>
    <name evidence="4" type="ORF">ElyMa_002499000</name>
</gene>
<keyword evidence="5" id="KW-1185">Reference proteome</keyword>
<dbReference type="CDD" id="cd08544">
    <property type="entry name" value="Reeler"/>
    <property type="match status" value="1"/>
</dbReference>
<evidence type="ECO:0000256" key="2">
    <source>
        <dbReference type="SAM" id="SignalP"/>
    </source>
</evidence>
<comment type="caution">
    <text evidence="4">The sequence shown here is derived from an EMBL/GenBank/DDBJ whole genome shotgun (WGS) entry which is preliminary data.</text>
</comment>
<feature type="domain" description="Reelin" evidence="3">
    <location>
        <begin position="17"/>
        <end position="178"/>
    </location>
</feature>
<dbReference type="GO" id="GO:0006508">
    <property type="term" value="P:proteolysis"/>
    <property type="evidence" value="ECO:0007669"/>
    <property type="project" value="UniProtKB-KW"/>
</dbReference>
<feature type="signal peptide" evidence="2">
    <location>
        <begin position="1"/>
        <end position="22"/>
    </location>
</feature>
<name>A0AAV4GQX5_9GAST</name>
<organism evidence="4 5">
    <name type="scientific">Elysia marginata</name>
    <dbReference type="NCBI Taxonomy" id="1093978"/>
    <lineage>
        <taxon>Eukaryota</taxon>
        <taxon>Metazoa</taxon>
        <taxon>Spiralia</taxon>
        <taxon>Lophotrochozoa</taxon>
        <taxon>Mollusca</taxon>
        <taxon>Gastropoda</taxon>
        <taxon>Heterobranchia</taxon>
        <taxon>Euthyneura</taxon>
        <taxon>Panpulmonata</taxon>
        <taxon>Sacoglossa</taxon>
        <taxon>Placobranchoidea</taxon>
        <taxon>Plakobranchidae</taxon>
        <taxon>Elysia</taxon>
    </lineage>
</organism>
<dbReference type="InterPro" id="IPR002861">
    <property type="entry name" value="Reeler_dom"/>
</dbReference>
<dbReference type="GO" id="GO:0008233">
    <property type="term" value="F:peptidase activity"/>
    <property type="evidence" value="ECO:0007669"/>
    <property type="project" value="UniProtKB-KW"/>
</dbReference>
<feature type="transmembrane region" description="Helical" evidence="1">
    <location>
        <begin position="170"/>
        <end position="197"/>
    </location>
</feature>
<sequence length="326" mass="35664">MAQLYQTALLSVLALVIPRATTYSTGAPAEGCWSERPLHRDYLPQGGAELPYQITTNVTSYGPSQTIMVTISSPAARLDHRGFLLRVVTSSGRRGGRWAVDRSLQRYNPECGVTHSDPRSRSVTTVLWRSPSSVLGSLGNIQFKAIVVANMSVFWDNILSHSISPVYPDVIIIFISANGIVFSRNMSIITTIVIFLISFKIINININIIIIIILIIIILIIILLLLIIINTIIIIITIIISEANNVKQQHRPPSSLTASIATARRYQRIFDLFDGASDKTTHEKQATKGVKPPVPLPAAIGNDLDNDVRNLTSNSASTASPVMSAQ</sequence>
<proteinExistence type="predicted"/>
<dbReference type="InterPro" id="IPR051237">
    <property type="entry name" value="Ferric-chelate_Red/DefProt"/>
</dbReference>
<feature type="transmembrane region" description="Helical" evidence="1">
    <location>
        <begin position="209"/>
        <end position="240"/>
    </location>
</feature>
<dbReference type="Pfam" id="PF02014">
    <property type="entry name" value="Reeler"/>
    <property type="match status" value="1"/>
</dbReference>
<keyword evidence="1" id="KW-0812">Transmembrane</keyword>
<evidence type="ECO:0000313" key="4">
    <source>
        <dbReference type="EMBL" id="GFR87654.1"/>
    </source>
</evidence>
<evidence type="ECO:0000256" key="1">
    <source>
        <dbReference type="SAM" id="Phobius"/>
    </source>
</evidence>
<evidence type="ECO:0000313" key="5">
    <source>
        <dbReference type="Proteomes" id="UP000762676"/>
    </source>
</evidence>
<reference evidence="4 5" key="1">
    <citation type="journal article" date="2021" name="Elife">
        <title>Chloroplast acquisition without the gene transfer in kleptoplastic sea slugs, Plakobranchus ocellatus.</title>
        <authorList>
            <person name="Maeda T."/>
            <person name="Takahashi S."/>
            <person name="Yoshida T."/>
            <person name="Shimamura S."/>
            <person name="Takaki Y."/>
            <person name="Nagai Y."/>
            <person name="Toyoda A."/>
            <person name="Suzuki Y."/>
            <person name="Arimoto A."/>
            <person name="Ishii H."/>
            <person name="Satoh N."/>
            <person name="Nishiyama T."/>
            <person name="Hasebe M."/>
            <person name="Maruyama T."/>
            <person name="Minagawa J."/>
            <person name="Obokata J."/>
            <person name="Shigenobu S."/>
        </authorList>
    </citation>
    <scope>NUCLEOTIDE SEQUENCE [LARGE SCALE GENOMIC DNA]</scope>
</reference>
<protein>
    <submittedName>
        <fullName evidence="4">Serine protease</fullName>
    </submittedName>
</protein>
<dbReference type="PANTHER" id="PTHR45828:SF33">
    <property type="entry name" value="DOMON DOMAIN-CONTAINING PROTEIN"/>
    <property type="match status" value="1"/>
</dbReference>
<dbReference type="InterPro" id="IPR042307">
    <property type="entry name" value="Reeler_sf"/>
</dbReference>
<dbReference type="Gene3D" id="2.60.40.4060">
    <property type="entry name" value="Reeler domain"/>
    <property type="match status" value="1"/>
</dbReference>
<keyword evidence="4" id="KW-0645">Protease</keyword>
<keyword evidence="1" id="KW-0472">Membrane</keyword>
<keyword evidence="4" id="KW-0378">Hydrolase</keyword>